<evidence type="ECO:0000256" key="2">
    <source>
        <dbReference type="ARBA" id="ARBA00022771"/>
    </source>
</evidence>
<keyword evidence="2 4" id="KW-0863">Zinc-finger</keyword>
<dbReference type="PANTHER" id="PTHR10131">
    <property type="entry name" value="TNF RECEPTOR ASSOCIATED FACTOR"/>
    <property type="match status" value="1"/>
</dbReference>
<evidence type="ECO:0000256" key="4">
    <source>
        <dbReference type="PROSITE-ProRule" id="PRU00175"/>
    </source>
</evidence>
<evidence type="ECO:0000256" key="1">
    <source>
        <dbReference type="ARBA" id="ARBA00022723"/>
    </source>
</evidence>
<accession>A0A3M6TG65</accession>
<gene>
    <name evidence="6" type="ORF">pdam_00019668</name>
</gene>
<keyword evidence="7" id="KW-1185">Reference proteome</keyword>
<dbReference type="InterPro" id="IPR017907">
    <property type="entry name" value="Znf_RING_CS"/>
</dbReference>
<dbReference type="Proteomes" id="UP000275408">
    <property type="component" value="Unassembled WGS sequence"/>
</dbReference>
<dbReference type="InterPro" id="IPR027370">
    <property type="entry name" value="Znf-RING_euk"/>
</dbReference>
<reference evidence="6 7" key="1">
    <citation type="journal article" date="2018" name="Sci. Rep.">
        <title>Comparative analysis of the Pocillopora damicornis genome highlights role of immune system in coral evolution.</title>
        <authorList>
            <person name="Cunning R."/>
            <person name="Bay R.A."/>
            <person name="Gillette P."/>
            <person name="Baker A.C."/>
            <person name="Traylor-Knowles N."/>
        </authorList>
    </citation>
    <scope>NUCLEOTIDE SEQUENCE [LARGE SCALE GENOMIC DNA]</scope>
    <source>
        <strain evidence="6">RSMAS</strain>
        <tissue evidence="6">Whole animal</tissue>
    </source>
</reference>
<evidence type="ECO:0000313" key="6">
    <source>
        <dbReference type="EMBL" id="RMX40331.1"/>
    </source>
</evidence>
<comment type="caution">
    <text evidence="6">The sequence shown here is derived from an EMBL/GenBank/DDBJ whole genome shotgun (WGS) entry which is preliminary data.</text>
</comment>
<sequence length="295" mass="33988">MGYNANIFVTPVDQNLLCGICKEVLKNPRAMYCGHTYCEECLENWFKSAKNVKKSCPICRRDVISSNTAPVLALTAFIEGLSVKCENAVNGCKMVLKLGDLEKHLEKCGFTLVECSGCDEIFSQSDFHNHRKKCAKLNDTGCFDARVHAEIVAIQNELFMTKKSLRTSEETVRRLESNLFELRVQRRIRAEATRAEDFRESVWDPDYSYGYSPRSIVHLSTFISCFLTNKPPYVDKERIFVCLKRCFDFYHNCAAFWQDVHMLLATALASGWFGDEQRKKLDNWLKTLARERLLK</sequence>
<evidence type="ECO:0000256" key="3">
    <source>
        <dbReference type="ARBA" id="ARBA00022833"/>
    </source>
</evidence>
<dbReference type="STRING" id="46731.A0A3M6TG65"/>
<dbReference type="OrthoDB" id="1630758at2759"/>
<dbReference type="SUPFAM" id="SSF57850">
    <property type="entry name" value="RING/U-box"/>
    <property type="match status" value="1"/>
</dbReference>
<dbReference type="PROSITE" id="PS50089">
    <property type="entry name" value="ZF_RING_2"/>
    <property type="match status" value="1"/>
</dbReference>
<dbReference type="EMBL" id="RCHS01003666">
    <property type="protein sequence ID" value="RMX40331.1"/>
    <property type="molecule type" value="Genomic_DNA"/>
</dbReference>
<organism evidence="6 7">
    <name type="scientific">Pocillopora damicornis</name>
    <name type="common">Cauliflower coral</name>
    <name type="synonym">Millepora damicornis</name>
    <dbReference type="NCBI Taxonomy" id="46731"/>
    <lineage>
        <taxon>Eukaryota</taxon>
        <taxon>Metazoa</taxon>
        <taxon>Cnidaria</taxon>
        <taxon>Anthozoa</taxon>
        <taxon>Hexacorallia</taxon>
        <taxon>Scleractinia</taxon>
        <taxon>Astrocoeniina</taxon>
        <taxon>Pocilloporidae</taxon>
        <taxon>Pocillopora</taxon>
    </lineage>
</organism>
<dbReference type="AlphaFoldDB" id="A0A3M6TG65"/>
<keyword evidence="3" id="KW-0862">Zinc</keyword>
<dbReference type="InterPro" id="IPR001841">
    <property type="entry name" value="Znf_RING"/>
</dbReference>
<keyword evidence="1" id="KW-0479">Metal-binding</keyword>
<dbReference type="InterPro" id="IPR013083">
    <property type="entry name" value="Znf_RING/FYVE/PHD"/>
</dbReference>
<dbReference type="GO" id="GO:0008270">
    <property type="term" value="F:zinc ion binding"/>
    <property type="evidence" value="ECO:0007669"/>
    <property type="project" value="UniProtKB-KW"/>
</dbReference>
<dbReference type="SMART" id="SM00184">
    <property type="entry name" value="RING"/>
    <property type="match status" value="1"/>
</dbReference>
<dbReference type="OMA" id="VIACRIC"/>
<name>A0A3M6TG65_POCDA</name>
<feature type="domain" description="RING-type" evidence="5">
    <location>
        <begin position="18"/>
        <end position="60"/>
    </location>
</feature>
<proteinExistence type="predicted"/>
<dbReference type="PANTHER" id="PTHR10131:SF94">
    <property type="entry name" value="TNF RECEPTOR-ASSOCIATED FACTOR 4"/>
    <property type="match status" value="1"/>
</dbReference>
<evidence type="ECO:0000313" key="7">
    <source>
        <dbReference type="Proteomes" id="UP000275408"/>
    </source>
</evidence>
<protein>
    <recommendedName>
        <fullName evidence="5">RING-type domain-containing protein</fullName>
    </recommendedName>
</protein>
<dbReference type="Pfam" id="PF13445">
    <property type="entry name" value="zf-RING_UBOX"/>
    <property type="match status" value="1"/>
</dbReference>
<dbReference type="SUPFAM" id="SSF49599">
    <property type="entry name" value="TRAF domain-like"/>
    <property type="match status" value="1"/>
</dbReference>
<evidence type="ECO:0000259" key="5">
    <source>
        <dbReference type="PROSITE" id="PS50089"/>
    </source>
</evidence>
<dbReference type="PROSITE" id="PS00518">
    <property type="entry name" value="ZF_RING_1"/>
    <property type="match status" value="1"/>
</dbReference>
<dbReference type="Gene3D" id="3.30.40.10">
    <property type="entry name" value="Zinc/RING finger domain, C3HC4 (zinc finger)"/>
    <property type="match status" value="2"/>
</dbReference>